<feature type="binding site" evidence="36">
    <location>
        <position position="471"/>
    </location>
    <ligand>
        <name>(R)-carnitine</name>
        <dbReference type="ChEBI" id="CHEBI:16347"/>
    </ligand>
</feature>
<evidence type="ECO:0000256" key="37">
    <source>
        <dbReference type="RuleBase" id="RU003801"/>
    </source>
</evidence>
<evidence type="ECO:0000256" key="19">
    <source>
        <dbReference type="ARBA" id="ARBA00050851"/>
    </source>
</evidence>
<keyword evidence="13" id="KW-0496">Mitochondrion</keyword>
<evidence type="ECO:0000256" key="1">
    <source>
        <dbReference type="ARBA" id="ARBA00004240"/>
    </source>
</evidence>
<comment type="catalytic activity">
    <reaction evidence="24">
        <text>3-methylbutanoyl-CoA + (R)-carnitine = O-3-methylbutanoyl-(R)-carnitine + CoA</text>
        <dbReference type="Rhea" id="RHEA:44984"/>
        <dbReference type="ChEBI" id="CHEBI:16347"/>
        <dbReference type="ChEBI" id="CHEBI:57287"/>
        <dbReference type="ChEBI" id="CHEBI:57345"/>
        <dbReference type="ChEBI" id="CHEBI:70819"/>
    </reaction>
    <physiologicalReaction direction="left-to-right" evidence="24">
        <dbReference type="Rhea" id="RHEA:44985"/>
    </physiologicalReaction>
</comment>
<evidence type="ECO:0000256" key="4">
    <source>
        <dbReference type="ARBA" id="ARBA00005232"/>
    </source>
</evidence>
<dbReference type="Gene3D" id="3.30.559.10">
    <property type="entry name" value="Chloramphenicol acetyltransferase-like domain"/>
    <property type="match status" value="1"/>
</dbReference>
<evidence type="ECO:0000256" key="3">
    <source>
        <dbReference type="ARBA" id="ARBA00004443"/>
    </source>
</evidence>
<dbReference type="GO" id="GO:0005783">
    <property type="term" value="C:endoplasmic reticulum"/>
    <property type="evidence" value="ECO:0007669"/>
    <property type="project" value="UniProtKB-SubCell"/>
</dbReference>
<dbReference type="GO" id="GO:0008458">
    <property type="term" value="F:carnitine O-octanoyltransferase activity"/>
    <property type="evidence" value="ECO:0007669"/>
    <property type="project" value="UniProtKB-EC"/>
</dbReference>
<evidence type="ECO:0000256" key="29">
    <source>
        <dbReference type="ARBA" id="ARBA00053012"/>
    </source>
</evidence>
<evidence type="ECO:0000256" key="33">
    <source>
        <dbReference type="ARBA" id="ARBA00074976"/>
    </source>
</evidence>
<keyword evidence="10" id="KW-0276">Fatty acid metabolism</keyword>
<evidence type="ECO:0000256" key="10">
    <source>
        <dbReference type="ARBA" id="ARBA00022832"/>
    </source>
</evidence>
<dbReference type="GO" id="GO:0004092">
    <property type="term" value="F:carnitine O-acetyltransferase activity"/>
    <property type="evidence" value="ECO:0007669"/>
    <property type="project" value="UniProtKB-EC"/>
</dbReference>
<dbReference type="Proteomes" id="UP000694845">
    <property type="component" value="Unplaced"/>
</dbReference>
<comment type="catalytic activity">
    <reaction evidence="23">
        <text>2,6-dimethylheptanoyl-CoA + (R)-carnitine = O-2,6-dimethylheptanoyl-(R)-carnitine + CoA</text>
        <dbReference type="Rhea" id="RHEA:45004"/>
        <dbReference type="ChEBI" id="CHEBI:16347"/>
        <dbReference type="ChEBI" id="CHEBI:57287"/>
        <dbReference type="ChEBI" id="CHEBI:84843"/>
        <dbReference type="ChEBI" id="CHEBI:84847"/>
    </reaction>
    <physiologicalReaction direction="left-to-right" evidence="23">
        <dbReference type="Rhea" id="RHEA:45005"/>
    </physiologicalReaction>
</comment>
<feature type="active site" description="Proton acceptor" evidence="35">
    <location>
        <position position="360"/>
    </location>
</feature>
<feature type="binding site" evidence="36">
    <location>
        <position position="438"/>
    </location>
    <ligand>
        <name>CoA</name>
        <dbReference type="ChEBI" id="CHEBI:57287"/>
    </ligand>
</feature>
<evidence type="ECO:0000256" key="31">
    <source>
        <dbReference type="ARBA" id="ARBA00066418"/>
    </source>
</evidence>
<dbReference type="InterPro" id="IPR000542">
    <property type="entry name" value="Carn_acyl_trans"/>
</dbReference>
<evidence type="ECO:0000256" key="9">
    <source>
        <dbReference type="ARBA" id="ARBA00022824"/>
    </source>
</evidence>
<dbReference type="OrthoDB" id="240216at2759"/>
<dbReference type="InterPro" id="IPR023213">
    <property type="entry name" value="CAT-like_dom_sf"/>
</dbReference>
<evidence type="ECO:0000256" key="12">
    <source>
        <dbReference type="ARBA" id="ARBA00023098"/>
    </source>
</evidence>
<evidence type="ECO:0000256" key="17">
    <source>
        <dbReference type="ARBA" id="ARBA00050133"/>
    </source>
</evidence>
<keyword evidence="6" id="KW-0813">Transport</keyword>
<dbReference type="AlphaFoldDB" id="A0A8B7XTY5"/>
<keyword evidence="7 37" id="KW-0808">Transferase</keyword>
<dbReference type="GO" id="GO:0005743">
    <property type="term" value="C:mitochondrial inner membrane"/>
    <property type="evidence" value="ECO:0007669"/>
    <property type="project" value="UniProtKB-SubCell"/>
</dbReference>
<sequence>MLSSVARHIMRQSANIGPMMKAAEKTAVMLGRKQAQPGRMFAHQQSLSRLPVPPLQQTLYKYLLAIKPILSEEDYEATKKIVTEFGKPGGYGESLQMALIERSQKMDNWLSEWWLHKAYLEFRSPVVIHVSPGVVFPRENFRGVDGQLEFSARFIAGVLDFKQLIDSDSLPVDYMGGQPLCMDQYHRILSSCRVPGVKKDSVATFPPYKPDAPRHIIIGHNNHLFSLDVYDSQGKPLPISEIHTKLKEIVAASPFPAVPVNILTSEHRNTWGKIYKKMSKDKVNRASFEEIKRSIFMLSLDKPTYSELDEQTQIESFGNHCAKIALYGGGSRANSCNRWFDKTIQFMIGTDGEIALQYEHCTAEGPPITAMIDHSLHYAHNPPSESSRSSSVARSSPKRLEFNLDRETLEAIEDAKVHIDSLGSDVQLSCFSFEPFGKDFCKSQRLSPDAFIQLSIQLAFFKLYGHSAATYESASLRKYKFGRTDTIRSATIDSDIFARAMCDSIKKPSEKAHLLRKAIQAHREYTEAAINGDAIDRHLLGLKLVAIEQGKNVPEIFMDTSYTAAMHFRLSTSQVPAKHDLTMIFGPAVPDGYGVCYNPQDDHINFGVTAFNTVPETDSEKFSQKLAESLLDMQRVLNKVPPHAKL</sequence>
<evidence type="ECO:0000256" key="24">
    <source>
        <dbReference type="ARBA" id="ARBA00051554"/>
    </source>
</evidence>
<dbReference type="CTD" id="1384"/>
<dbReference type="KEGG" id="aplc:110975820"/>
<evidence type="ECO:0000256" key="14">
    <source>
        <dbReference type="ARBA" id="ARBA00023136"/>
    </source>
</evidence>
<feature type="binding site" evidence="36">
    <location>
        <position position="523"/>
    </location>
    <ligand>
        <name>CoA</name>
        <dbReference type="ChEBI" id="CHEBI:57287"/>
    </ligand>
</feature>
<evidence type="ECO:0000256" key="11">
    <source>
        <dbReference type="ARBA" id="ARBA00022990"/>
    </source>
</evidence>
<name>A0A8B7XTY5_ACAPL</name>
<dbReference type="PANTHER" id="PTHR22589">
    <property type="entry name" value="CARNITINE O-ACYLTRANSFERASE"/>
    <property type="match status" value="1"/>
</dbReference>
<comment type="catalytic activity">
    <reaction evidence="20">
        <text>3-hydroxybutanoyl-CoA + (R)-carnitine = O-3-hydroxybutanoyl-(R)-carnitine + CoA</text>
        <dbReference type="Rhea" id="RHEA:45000"/>
        <dbReference type="ChEBI" id="CHEBI:16347"/>
        <dbReference type="ChEBI" id="CHEBI:57287"/>
        <dbReference type="ChEBI" id="CHEBI:78611"/>
        <dbReference type="ChEBI" id="CHEBI:84842"/>
    </reaction>
    <physiologicalReaction direction="left-to-right" evidence="20">
        <dbReference type="Rhea" id="RHEA:45001"/>
    </physiologicalReaction>
</comment>
<comment type="catalytic activity">
    <reaction evidence="26">
        <text>hexanoyl-CoA + (R)-carnitine = O-hexanoyl-(R)-carnitine + CoA</text>
        <dbReference type="Rhea" id="RHEA:44972"/>
        <dbReference type="ChEBI" id="CHEBI:16347"/>
        <dbReference type="ChEBI" id="CHEBI:57287"/>
        <dbReference type="ChEBI" id="CHEBI:62620"/>
        <dbReference type="ChEBI" id="CHEBI:84834"/>
    </reaction>
    <physiologicalReaction direction="left-to-right" evidence="26">
        <dbReference type="Rhea" id="RHEA:44973"/>
    </physiologicalReaction>
</comment>
<dbReference type="SUPFAM" id="SSF52777">
    <property type="entry name" value="CoA-dependent acyltransferases"/>
    <property type="match status" value="2"/>
</dbReference>
<comment type="subcellular location">
    <subcellularLocation>
        <location evidence="1">Endoplasmic reticulum</location>
    </subcellularLocation>
    <subcellularLocation>
        <location evidence="3">Mitochondrion inner membrane</location>
        <topology evidence="3">Peripheral membrane protein</topology>
        <orientation evidence="3">Matrix side</orientation>
    </subcellularLocation>
    <subcellularLocation>
        <location evidence="2">Peroxisome</location>
    </subcellularLocation>
</comment>
<evidence type="ECO:0000256" key="18">
    <source>
        <dbReference type="ARBA" id="ARBA00050207"/>
    </source>
</evidence>
<evidence type="ECO:0000256" key="35">
    <source>
        <dbReference type="PIRSR" id="PIRSR600542-1"/>
    </source>
</evidence>
<dbReference type="Gene3D" id="3.30.559.70">
    <property type="entry name" value="Choline/Carnitine o-acyltransferase, domain 2"/>
    <property type="match status" value="1"/>
</dbReference>
<keyword evidence="16 37" id="KW-0012">Acyltransferase</keyword>
<feature type="binding site" evidence="36">
    <location>
        <position position="475"/>
    </location>
    <ligand>
        <name>CoA</name>
        <dbReference type="ChEBI" id="CHEBI:57287"/>
    </ligand>
</feature>
<organism evidence="39 40">
    <name type="scientific">Acanthaster planci</name>
    <name type="common">Crown-of-thorns starfish</name>
    <dbReference type="NCBI Taxonomy" id="133434"/>
    <lineage>
        <taxon>Eukaryota</taxon>
        <taxon>Metazoa</taxon>
        <taxon>Echinodermata</taxon>
        <taxon>Eleutherozoa</taxon>
        <taxon>Asterozoa</taxon>
        <taxon>Asteroidea</taxon>
        <taxon>Valvatacea</taxon>
        <taxon>Valvatida</taxon>
        <taxon>Acanthasteridae</taxon>
        <taxon>Acanthaster</taxon>
    </lineage>
</organism>
<keyword evidence="11" id="KW-0007">Acetylation</keyword>
<keyword evidence="8" id="KW-0999">Mitochondrion inner membrane</keyword>
<keyword evidence="39" id="KW-1185">Reference proteome</keyword>
<comment type="catalytic activity">
    <reaction evidence="18">
        <text>2-methylbutanoyl-CoA + (R)-carnitine = O-2-methylbutanoyl-(R)-carnitine + CoA</text>
        <dbReference type="Rhea" id="RHEA:44992"/>
        <dbReference type="ChEBI" id="CHEBI:16347"/>
        <dbReference type="ChEBI" id="CHEBI:57287"/>
        <dbReference type="ChEBI" id="CHEBI:57336"/>
        <dbReference type="ChEBI" id="CHEBI:84840"/>
    </reaction>
    <physiologicalReaction direction="left-to-right" evidence="18">
        <dbReference type="Rhea" id="RHEA:44993"/>
    </physiologicalReaction>
</comment>
<dbReference type="EC" id="2.3.1.7" evidence="32"/>
<dbReference type="GeneID" id="110975820"/>
<dbReference type="FunFam" id="3.30.559.10:FF:000001">
    <property type="entry name" value="Carnitine O-acetyltransferase"/>
    <property type="match status" value="1"/>
</dbReference>
<evidence type="ECO:0000256" key="16">
    <source>
        <dbReference type="ARBA" id="ARBA00023315"/>
    </source>
</evidence>
<dbReference type="PROSITE" id="PS00440">
    <property type="entry name" value="ACYLTRANSF_C_2"/>
    <property type="match status" value="1"/>
</dbReference>
<evidence type="ECO:0000256" key="30">
    <source>
        <dbReference type="ARBA" id="ARBA00058613"/>
    </source>
</evidence>
<evidence type="ECO:0000259" key="38">
    <source>
        <dbReference type="Pfam" id="PF00755"/>
    </source>
</evidence>
<gene>
    <name evidence="40" type="primary">LOC110975820</name>
</gene>
<evidence type="ECO:0000256" key="8">
    <source>
        <dbReference type="ARBA" id="ARBA00022792"/>
    </source>
</evidence>
<evidence type="ECO:0000256" key="32">
    <source>
        <dbReference type="ARBA" id="ARBA00066910"/>
    </source>
</evidence>
<keyword evidence="15" id="KW-0576">Peroxisome</keyword>
<protein>
    <recommendedName>
        <fullName evidence="33">Carnitine O-acetyltransferase</fullName>
        <ecNumber evidence="31">2.3.1.137</ecNumber>
        <ecNumber evidence="32">2.3.1.7</ecNumber>
    </recommendedName>
    <alternativeName>
        <fullName evidence="34">Carnitine acetyltransferase</fullName>
    </alternativeName>
</protein>
<evidence type="ECO:0000256" key="15">
    <source>
        <dbReference type="ARBA" id="ARBA00023140"/>
    </source>
</evidence>
<evidence type="ECO:0000256" key="23">
    <source>
        <dbReference type="ARBA" id="ARBA00051534"/>
    </source>
</evidence>
<evidence type="ECO:0000256" key="28">
    <source>
        <dbReference type="ARBA" id="ARBA00052568"/>
    </source>
</evidence>
<comment type="catalytic activity">
    <reaction evidence="29">
        <text>propanoyl-CoA + (R)-carnitine = O-propanoyl-(R)-carnitine + CoA</text>
        <dbReference type="Rhea" id="RHEA:44976"/>
        <dbReference type="ChEBI" id="CHEBI:16347"/>
        <dbReference type="ChEBI" id="CHEBI:53210"/>
        <dbReference type="ChEBI" id="CHEBI:57287"/>
        <dbReference type="ChEBI" id="CHEBI:57392"/>
    </reaction>
    <physiologicalReaction direction="left-to-right" evidence="29">
        <dbReference type="Rhea" id="RHEA:44977"/>
    </physiologicalReaction>
</comment>
<evidence type="ECO:0000256" key="5">
    <source>
        <dbReference type="ARBA" id="ARBA00011245"/>
    </source>
</evidence>
<feature type="binding site" evidence="36">
    <location>
        <position position="574"/>
    </location>
    <ligand>
        <name>CoA</name>
        <dbReference type="ChEBI" id="CHEBI:57287"/>
    </ligand>
</feature>
<evidence type="ECO:0000256" key="34">
    <source>
        <dbReference type="ARBA" id="ARBA00079830"/>
    </source>
</evidence>
<evidence type="ECO:0000256" key="22">
    <source>
        <dbReference type="ARBA" id="ARBA00051518"/>
    </source>
</evidence>
<dbReference type="GO" id="GO:0006631">
    <property type="term" value="P:fatty acid metabolic process"/>
    <property type="evidence" value="ECO:0007669"/>
    <property type="project" value="UniProtKB-KW"/>
</dbReference>
<dbReference type="RefSeq" id="XP_022084318.1">
    <property type="nucleotide sequence ID" value="XM_022228626.1"/>
</dbReference>
<dbReference type="GO" id="GO:0005777">
    <property type="term" value="C:peroxisome"/>
    <property type="evidence" value="ECO:0007669"/>
    <property type="project" value="UniProtKB-SubCell"/>
</dbReference>
<dbReference type="GO" id="GO:0019254">
    <property type="term" value="P:carnitine metabolic process, CoA-linked"/>
    <property type="evidence" value="ECO:0007669"/>
    <property type="project" value="TreeGrafter"/>
</dbReference>
<evidence type="ECO:0000256" key="36">
    <source>
        <dbReference type="PIRSR" id="PIRSR600542-2"/>
    </source>
</evidence>
<evidence type="ECO:0000256" key="20">
    <source>
        <dbReference type="ARBA" id="ARBA00050860"/>
    </source>
</evidence>
<comment type="catalytic activity">
    <reaction evidence="17">
        <text>decanoyl-CoA + (R)-carnitine = O-decanoyl-(R)-carnitine + CoA</text>
        <dbReference type="Rhea" id="RHEA:44828"/>
        <dbReference type="ChEBI" id="CHEBI:16347"/>
        <dbReference type="ChEBI" id="CHEBI:28717"/>
        <dbReference type="ChEBI" id="CHEBI:57287"/>
        <dbReference type="ChEBI" id="CHEBI:61430"/>
    </reaction>
    <physiologicalReaction direction="left-to-right" evidence="17">
        <dbReference type="Rhea" id="RHEA:44829"/>
    </physiologicalReaction>
</comment>
<comment type="function">
    <text evidence="30">Catalyzes the reversible transfer of acyl groups from carnitine to coenzyme A (CoA) and regulates the acyl-CoA/CoA ratio. Also plays a crucial role in the transport of fatty acids for beta-oxidation. Responsible for the synthesis of short- and branched-chain acylcarnitines. Active towards some branched-chain amino acid oxidation pathway (BCAAO) intermediates. Trans-2-enoyl-CoAs and 2-methylacyl-CoAs are poor substrates.</text>
</comment>
<feature type="binding site" evidence="36">
    <location>
        <begin position="442"/>
        <end position="449"/>
    </location>
    <ligand>
        <name>CoA</name>
        <dbReference type="ChEBI" id="CHEBI:57287"/>
    </ligand>
</feature>
<reference evidence="40" key="1">
    <citation type="submission" date="2025-08" db="UniProtKB">
        <authorList>
            <consortium name="RefSeq"/>
        </authorList>
    </citation>
    <scope>IDENTIFICATION</scope>
</reference>
<feature type="binding site" evidence="36">
    <location>
        <position position="473"/>
    </location>
    <ligand>
        <name>(R)-carnitine</name>
        <dbReference type="ChEBI" id="CHEBI:16347"/>
    </ligand>
</feature>
<dbReference type="InterPro" id="IPR042231">
    <property type="entry name" value="Cho/carn_acyl_trans_2"/>
</dbReference>
<feature type="domain" description="Choline/carnitine acyltransferase" evidence="38">
    <location>
        <begin position="50"/>
        <end position="627"/>
    </location>
</feature>
<comment type="catalytic activity">
    <reaction evidence="27">
        <text>(R)-carnitine + acetyl-CoA = O-acetyl-(R)-carnitine + CoA</text>
        <dbReference type="Rhea" id="RHEA:21136"/>
        <dbReference type="ChEBI" id="CHEBI:16347"/>
        <dbReference type="ChEBI" id="CHEBI:57287"/>
        <dbReference type="ChEBI" id="CHEBI:57288"/>
        <dbReference type="ChEBI" id="CHEBI:57589"/>
        <dbReference type="EC" id="2.3.1.7"/>
    </reaction>
    <physiologicalReaction direction="left-to-right" evidence="27">
        <dbReference type="Rhea" id="RHEA:21137"/>
    </physiologicalReaction>
</comment>
<dbReference type="FunFam" id="3.30.559.70:FF:000002">
    <property type="entry name" value="Carnitine O-acetyltransferase"/>
    <property type="match status" value="1"/>
</dbReference>
<dbReference type="EC" id="2.3.1.137" evidence="31"/>
<comment type="catalytic activity">
    <reaction evidence="19">
        <text>butanoyl-CoA + (R)-carnitine = O-butanoyl-(R)-carnitine + CoA</text>
        <dbReference type="Rhea" id="RHEA:44980"/>
        <dbReference type="ChEBI" id="CHEBI:16347"/>
        <dbReference type="ChEBI" id="CHEBI:21949"/>
        <dbReference type="ChEBI" id="CHEBI:57287"/>
        <dbReference type="ChEBI" id="CHEBI:57371"/>
    </reaction>
    <physiologicalReaction direction="left-to-right" evidence="19">
        <dbReference type="Rhea" id="RHEA:44981"/>
    </physiologicalReaction>
</comment>
<evidence type="ECO:0000313" key="39">
    <source>
        <dbReference type="Proteomes" id="UP000694845"/>
    </source>
</evidence>
<evidence type="ECO:0000256" key="27">
    <source>
        <dbReference type="ARBA" id="ARBA00052310"/>
    </source>
</evidence>
<evidence type="ECO:0000256" key="26">
    <source>
        <dbReference type="ARBA" id="ARBA00051962"/>
    </source>
</evidence>
<evidence type="ECO:0000313" key="40">
    <source>
        <dbReference type="RefSeq" id="XP_022084318.1"/>
    </source>
</evidence>
<dbReference type="PANTHER" id="PTHR22589:SF103">
    <property type="entry name" value="CARNITINE O-ACETYL-TRANSFERASE, ISOFORM A-RELATED"/>
    <property type="match status" value="1"/>
</dbReference>
<comment type="subunit">
    <text evidence="5">Monomer.</text>
</comment>
<dbReference type="Pfam" id="PF00755">
    <property type="entry name" value="Carn_acyltransf"/>
    <property type="match status" value="1"/>
</dbReference>
<comment type="similarity">
    <text evidence="4 37">Belongs to the carnitine/choline acetyltransferase family.</text>
</comment>
<evidence type="ECO:0000256" key="13">
    <source>
        <dbReference type="ARBA" id="ARBA00023128"/>
    </source>
</evidence>
<evidence type="ECO:0000256" key="6">
    <source>
        <dbReference type="ARBA" id="ARBA00022448"/>
    </source>
</evidence>
<proteinExistence type="inferred from homology"/>
<evidence type="ECO:0000256" key="21">
    <source>
        <dbReference type="ARBA" id="ARBA00051087"/>
    </source>
</evidence>
<accession>A0A8B7XTY5</accession>
<dbReference type="InterPro" id="IPR039551">
    <property type="entry name" value="Cho/carn_acyl_trans"/>
</dbReference>
<keyword evidence="14" id="KW-0472">Membrane</keyword>
<feature type="binding site" evidence="36">
    <location>
        <position position="484"/>
    </location>
    <ligand>
        <name>(R)-carnitine</name>
        <dbReference type="ChEBI" id="CHEBI:16347"/>
    </ligand>
</feature>
<comment type="catalytic activity">
    <reaction evidence="22">
        <text>octanoyl-CoA + (R)-carnitine = O-octanoyl-(R)-carnitine + CoA</text>
        <dbReference type="Rhea" id="RHEA:17177"/>
        <dbReference type="ChEBI" id="CHEBI:16347"/>
        <dbReference type="ChEBI" id="CHEBI:18102"/>
        <dbReference type="ChEBI" id="CHEBI:57287"/>
        <dbReference type="ChEBI" id="CHEBI:57386"/>
        <dbReference type="EC" id="2.3.1.137"/>
    </reaction>
    <physiologicalReaction direction="left-to-right" evidence="22">
        <dbReference type="Rhea" id="RHEA:17178"/>
    </physiologicalReaction>
</comment>
<comment type="catalytic activity">
    <reaction evidence="28">
        <text>acetoacetyl-CoA + (R)-carnitine = O-3-oxobutanoyl-(R)-carnitine + CoA</text>
        <dbReference type="Rhea" id="RHEA:44996"/>
        <dbReference type="ChEBI" id="CHEBI:16347"/>
        <dbReference type="ChEBI" id="CHEBI:57286"/>
        <dbReference type="ChEBI" id="CHEBI:57287"/>
        <dbReference type="ChEBI" id="CHEBI:84841"/>
    </reaction>
    <physiologicalReaction direction="left-to-right" evidence="28">
        <dbReference type="Rhea" id="RHEA:44997"/>
    </physiologicalReaction>
</comment>
<keyword evidence="12" id="KW-0443">Lipid metabolism</keyword>
<evidence type="ECO:0000256" key="25">
    <source>
        <dbReference type="ARBA" id="ARBA00051955"/>
    </source>
</evidence>
<evidence type="ECO:0000256" key="2">
    <source>
        <dbReference type="ARBA" id="ARBA00004275"/>
    </source>
</evidence>
<comment type="catalytic activity">
    <reaction evidence="25">
        <text>2-methylpropanoyl-CoA + (R)-carnitine = O-isobutanoyl-(R)-carnitine + CoA</text>
        <dbReference type="Rhea" id="RHEA:44988"/>
        <dbReference type="ChEBI" id="CHEBI:16347"/>
        <dbReference type="ChEBI" id="CHEBI:57287"/>
        <dbReference type="ChEBI" id="CHEBI:57338"/>
        <dbReference type="ChEBI" id="CHEBI:84838"/>
    </reaction>
    <physiologicalReaction direction="left-to-right" evidence="25">
        <dbReference type="Rhea" id="RHEA:44989"/>
    </physiologicalReaction>
</comment>
<evidence type="ECO:0000256" key="7">
    <source>
        <dbReference type="ARBA" id="ARBA00022679"/>
    </source>
</evidence>
<comment type="catalytic activity">
    <reaction evidence="21">
        <text>4,8-dimethylnonanoyl-CoA + (R)-carnitine = O-4,8-dimethylnonanoyl-(R)-carnitine + CoA</text>
        <dbReference type="Rhea" id="RHEA:44860"/>
        <dbReference type="ChEBI" id="CHEBI:16347"/>
        <dbReference type="ChEBI" id="CHEBI:57287"/>
        <dbReference type="ChEBI" id="CHEBI:77061"/>
        <dbReference type="ChEBI" id="CHEBI:84654"/>
    </reaction>
    <physiologicalReaction direction="left-to-right" evidence="21">
        <dbReference type="Rhea" id="RHEA:44861"/>
    </physiologicalReaction>
</comment>
<keyword evidence="9" id="KW-0256">Endoplasmic reticulum</keyword>